<dbReference type="STRING" id="880071.Fleli_0112"/>
<evidence type="ECO:0000256" key="4">
    <source>
        <dbReference type="PIRSR" id="PIRSR001434-2"/>
    </source>
</evidence>
<dbReference type="PIRSF" id="PIRSF001434">
    <property type="entry name" value="CGS"/>
    <property type="match status" value="1"/>
</dbReference>
<dbReference type="GO" id="GO:0003962">
    <property type="term" value="F:cystathionine gamma-synthase activity"/>
    <property type="evidence" value="ECO:0007669"/>
    <property type="project" value="TreeGrafter"/>
</dbReference>
<evidence type="ECO:0000313" key="6">
    <source>
        <dbReference type="EMBL" id="AFM02614.1"/>
    </source>
</evidence>
<evidence type="ECO:0000256" key="3">
    <source>
        <dbReference type="ARBA" id="ARBA00022898"/>
    </source>
</evidence>
<dbReference type="InterPro" id="IPR015422">
    <property type="entry name" value="PyrdxlP-dep_Trfase_small"/>
</dbReference>
<dbReference type="SUPFAM" id="SSF53383">
    <property type="entry name" value="PLP-dependent transferases"/>
    <property type="match status" value="1"/>
</dbReference>
<evidence type="ECO:0000256" key="5">
    <source>
        <dbReference type="RuleBase" id="RU362118"/>
    </source>
</evidence>
<dbReference type="GO" id="GO:0030170">
    <property type="term" value="F:pyridoxal phosphate binding"/>
    <property type="evidence" value="ECO:0007669"/>
    <property type="project" value="InterPro"/>
</dbReference>
<feature type="modified residue" description="N6-(pyridoxal phosphate)lysine" evidence="4">
    <location>
        <position position="195"/>
    </location>
</feature>
<dbReference type="AlphaFoldDB" id="I4AF79"/>
<comment type="similarity">
    <text evidence="2 5">Belongs to the trans-sulfuration enzymes family.</text>
</comment>
<dbReference type="RefSeq" id="WP_014796082.1">
    <property type="nucleotide sequence ID" value="NC_018018.1"/>
</dbReference>
<dbReference type="eggNOG" id="COG0626">
    <property type="taxonomic scope" value="Bacteria"/>
</dbReference>
<dbReference type="CDD" id="cd00614">
    <property type="entry name" value="CGS_like"/>
    <property type="match status" value="1"/>
</dbReference>
<protein>
    <submittedName>
        <fullName evidence="6">Cystathionine beta-lyase/cystathionine gamma-synthase</fullName>
    </submittedName>
</protein>
<accession>I4AF79</accession>
<dbReference type="GO" id="GO:0019343">
    <property type="term" value="P:cysteine biosynthetic process via cystathionine"/>
    <property type="evidence" value="ECO:0007669"/>
    <property type="project" value="TreeGrafter"/>
</dbReference>
<dbReference type="NCBIfam" id="NF005871">
    <property type="entry name" value="PRK07811.1"/>
    <property type="match status" value="1"/>
</dbReference>
<dbReference type="InterPro" id="IPR015421">
    <property type="entry name" value="PyrdxlP-dep_Trfase_major"/>
</dbReference>
<sequence length="386" mass="42695">MKFATKAIHAGVEPDPSTGAIMTPIFQTSTFAQPAVGQNKGFEYARSSNPTRQALEKSFAALENAKHGFAFSSGMAATDTIMKLLKPNDEVICGQDIYGGSYRLFVKVYEEIGIKFHFIDMQNEEIVKNTINSNSKMIWIETPSNPLLQIVDIEKIIKIAKENNLISVVDNTFATPYLQNPITMGADIAMHSATKYLGGHSDVVMGALMLNNDELAEKIYFIQKSCGAVPSPFDCFLMLRGIKTLPLRVDASCKNAIKIADFLVSHEKVENVYYAGLTTHKGHNIAQKQMRQFGGMISFDLKQDTQANAYKFLENINVFALAESLGGVESLACYPAMMTHASIPIEKRHEIGITDSLVRLSIGCEDVDDLIEDLEQALMKITFQKI</sequence>
<dbReference type="Proteomes" id="UP000006054">
    <property type="component" value="Chromosome"/>
</dbReference>
<dbReference type="PANTHER" id="PTHR11808">
    <property type="entry name" value="TRANS-SULFURATION ENZYME FAMILY MEMBER"/>
    <property type="match status" value="1"/>
</dbReference>
<keyword evidence="6" id="KW-0456">Lyase</keyword>
<proteinExistence type="inferred from homology"/>
<dbReference type="InterPro" id="IPR054542">
    <property type="entry name" value="Cys_met_metab_PP"/>
</dbReference>
<evidence type="ECO:0000256" key="1">
    <source>
        <dbReference type="ARBA" id="ARBA00001933"/>
    </source>
</evidence>
<dbReference type="PROSITE" id="PS00868">
    <property type="entry name" value="CYS_MET_METAB_PP"/>
    <property type="match status" value="1"/>
</dbReference>
<dbReference type="HOGENOM" id="CLU_018986_2_0_10"/>
<comment type="cofactor">
    <cofactor evidence="1 5">
        <name>pyridoxal 5'-phosphate</name>
        <dbReference type="ChEBI" id="CHEBI:597326"/>
    </cofactor>
</comment>
<dbReference type="PANTHER" id="PTHR11808:SF15">
    <property type="entry name" value="CYSTATHIONINE GAMMA-LYASE"/>
    <property type="match status" value="1"/>
</dbReference>
<dbReference type="GO" id="GO:0019346">
    <property type="term" value="P:transsulfuration"/>
    <property type="evidence" value="ECO:0007669"/>
    <property type="project" value="InterPro"/>
</dbReference>
<dbReference type="FunFam" id="3.90.1150.10:FF:000008">
    <property type="entry name" value="Cystathionine gamma-synthase"/>
    <property type="match status" value="1"/>
</dbReference>
<gene>
    <name evidence="6" type="ordered locus">Fleli_0112</name>
</gene>
<dbReference type="Gene3D" id="3.40.640.10">
    <property type="entry name" value="Type I PLP-dependent aspartate aminotransferase-like (Major domain)"/>
    <property type="match status" value="1"/>
</dbReference>
<dbReference type="Pfam" id="PF01053">
    <property type="entry name" value="Cys_Met_Meta_PP"/>
    <property type="match status" value="1"/>
</dbReference>
<dbReference type="GO" id="GO:0004123">
    <property type="term" value="F:cystathionine gamma-lyase activity"/>
    <property type="evidence" value="ECO:0007669"/>
    <property type="project" value="TreeGrafter"/>
</dbReference>
<dbReference type="KEGG" id="fli:Fleli_0112"/>
<name>I4AF79_BERLS</name>
<dbReference type="FunFam" id="3.40.640.10:FF:000009">
    <property type="entry name" value="Cystathionine gamma-synthase homolog"/>
    <property type="match status" value="1"/>
</dbReference>
<evidence type="ECO:0000313" key="7">
    <source>
        <dbReference type="Proteomes" id="UP000006054"/>
    </source>
</evidence>
<dbReference type="OrthoDB" id="634606at2"/>
<dbReference type="InterPro" id="IPR015424">
    <property type="entry name" value="PyrdxlP-dep_Trfase"/>
</dbReference>
<dbReference type="GO" id="GO:0005737">
    <property type="term" value="C:cytoplasm"/>
    <property type="evidence" value="ECO:0007669"/>
    <property type="project" value="TreeGrafter"/>
</dbReference>
<keyword evidence="7" id="KW-1185">Reference proteome</keyword>
<organism evidence="6 7">
    <name type="scientific">Bernardetia litoralis (strain ATCC 23117 / DSM 6794 / NBRC 15988 / NCIMB 1366 / Fx l1 / Sio-4)</name>
    <name type="common">Flexibacter litoralis</name>
    <dbReference type="NCBI Taxonomy" id="880071"/>
    <lineage>
        <taxon>Bacteria</taxon>
        <taxon>Pseudomonadati</taxon>
        <taxon>Bacteroidota</taxon>
        <taxon>Cytophagia</taxon>
        <taxon>Cytophagales</taxon>
        <taxon>Bernardetiaceae</taxon>
        <taxon>Bernardetia</taxon>
    </lineage>
</organism>
<evidence type="ECO:0000256" key="2">
    <source>
        <dbReference type="ARBA" id="ARBA00009077"/>
    </source>
</evidence>
<reference evidence="7" key="1">
    <citation type="submission" date="2012-06" db="EMBL/GenBank/DDBJ databases">
        <title>The complete genome of Flexibacter litoralis DSM 6794.</title>
        <authorList>
            <person name="Lucas S."/>
            <person name="Copeland A."/>
            <person name="Lapidus A."/>
            <person name="Glavina del Rio T."/>
            <person name="Dalin E."/>
            <person name="Tice H."/>
            <person name="Bruce D."/>
            <person name="Goodwin L."/>
            <person name="Pitluck S."/>
            <person name="Peters L."/>
            <person name="Ovchinnikova G."/>
            <person name="Lu M."/>
            <person name="Kyrpides N."/>
            <person name="Mavromatis K."/>
            <person name="Ivanova N."/>
            <person name="Brettin T."/>
            <person name="Detter J.C."/>
            <person name="Han C."/>
            <person name="Larimer F."/>
            <person name="Land M."/>
            <person name="Hauser L."/>
            <person name="Markowitz V."/>
            <person name="Cheng J.-F."/>
            <person name="Hugenholtz P."/>
            <person name="Woyke T."/>
            <person name="Wu D."/>
            <person name="Spring S."/>
            <person name="Lang E."/>
            <person name="Kopitz M."/>
            <person name="Brambilla E."/>
            <person name="Klenk H.-P."/>
            <person name="Eisen J.A."/>
        </authorList>
    </citation>
    <scope>NUCLEOTIDE SEQUENCE [LARGE SCALE GENOMIC DNA]</scope>
    <source>
        <strain evidence="7">ATCC 23117 / DSM 6794 / NBRC 15988 / NCIMB 1366 / Sio-4</strain>
    </source>
</reference>
<dbReference type="EMBL" id="CP003345">
    <property type="protein sequence ID" value="AFM02614.1"/>
    <property type="molecule type" value="Genomic_DNA"/>
</dbReference>
<dbReference type="InterPro" id="IPR000277">
    <property type="entry name" value="Cys/Met-Metab_PyrdxlP-dep_enz"/>
</dbReference>
<dbReference type="PATRIC" id="fig|880071.3.peg.113"/>
<dbReference type="Gene3D" id="3.90.1150.10">
    <property type="entry name" value="Aspartate Aminotransferase, domain 1"/>
    <property type="match status" value="1"/>
</dbReference>
<keyword evidence="3 4" id="KW-0663">Pyridoxal phosphate</keyword>